<evidence type="ECO:0000313" key="2">
    <source>
        <dbReference type="EMBL" id="PSK83128.1"/>
    </source>
</evidence>
<keyword evidence="1" id="KW-0808">Transferase</keyword>
<dbReference type="InterPro" id="IPR053158">
    <property type="entry name" value="CapK_Type1_Caps_Biosynth"/>
</dbReference>
<organism evidence="2 3">
    <name type="scientific">Prolixibacter denitrificans</name>
    <dbReference type="NCBI Taxonomy" id="1541063"/>
    <lineage>
        <taxon>Bacteria</taxon>
        <taxon>Pseudomonadati</taxon>
        <taxon>Bacteroidota</taxon>
        <taxon>Bacteroidia</taxon>
        <taxon>Marinilabiliales</taxon>
        <taxon>Prolixibacteraceae</taxon>
        <taxon>Prolixibacter</taxon>
    </lineage>
</organism>
<dbReference type="Proteomes" id="UP000396862">
    <property type="component" value="Unassembled WGS sequence"/>
</dbReference>
<dbReference type="GO" id="GO:0016874">
    <property type="term" value="F:ligase activity"/>
    <property type="evidence" value="ECO:0007669"/>
    <property type="project" value="UniProtKB-KW"/>
</dbReference>
<reference evidence="2 3" key="1">
    <citation type="submission" date="2018-03" db="EMBL/GenBank/DDBJ databases">
        <title>Genomic Encyclopedia of Archaeal and Bacterial Type Strains, Phase II (KMG-II): from individual species to whole genera.</title>
        <authorList>
            <person name="Goeker M."/>
        </authorList>
    </citation>
    <scope>NUCLEOTIDE SEQUENCE [LARGE SCALE GENOMIC DNA]</scope>
    <source>
        <strain evidence="2 3">DSM 27267</strain>
    </source>
</reference>
<dbReference type="InterPro" id="IPR042099">
    <property type="entry name" value="ANL_N_sf"/>
</dbReference>
<keyword evidence="2" id="KW-0436">Ligase</keyword>
<dbReference type="SUPFAM" id="SSF56801">
    <property type="entry name" value="Acetyl-CoA synthetase-like"/>
    <property type="match status" value="1"/>
</dbReference>
<keyword evidence="4" id="KW-1185">Reference proteome</keyword>
<dbReference type="GO" id="GO:0016779">
    <property type="term" value="F:nucleotidyltransferase activity"/>
    <property type="evidence" value="ECO:0007669"/>
    <property type="project" value="UniProtKB-KW"/>
</dbReference>
<reference evidence="1 4" key="2">
    <citation type="submission" date="2019-10" db="EMBL/GenBank/DDBJ databases">
        <title>Prolixibacter strains distinguished by the presence of nitrate reductase genes were adept at nitrate-dependent anaerobic corrosion of metallic iron and carbon steel.</title>
        <authorList>
            <person name="Iino T."/>
            <person name="Shono N."/>
            <person name="Ito K."/>
            <person name="Nakamura R."/>
            <person name="Sueoka K."/>
            <person name="Harayama S."/>
            <person name="Ohkuma M."/>
        </authorList>
    </citation>
    <scope>NUCLEOTIDE SEQUENCE [LARGE SCALE GENOMIC DNA]</scope>
    <source>
        <strain evidence="1 4">MIC1-1</strain>
    </source>
</reference>
<evidence type="ECO:0000313" key="3">
    <source>
        <dbReference type="Proteomes" id="UP000240621"/>
    </source>
</evidence>
<dbReference type="OrthoDB" id="580775at2"/>
<proteinExistence type="predicted"/>
<sequence>MNSIYEHIYKASPNALSNLLISLYNTSQYRIRHGGEYQEFRRYFEESEKWPQEKVEQEQLKRLRHFLRYAYHHSEYYRNKWEALHLDFDNLGWDEFRQIPFLTKEDLQKNIKTICTINPKTAVKFQTGGTTGVALQVFYTHQNIQERFAMVEHFRSRFGFQFGEKTAWFTGKDLLSQKDVDKHRYWKTDYQNHIRFYSTFYIQQKNVPQYIENLNAYQPVYFSGITSSMAEIAKTGLKLGLKLNYQPKAVFPTAETLLKEDRNAMEKFYGCGVYNQYASSEGAPFITQCKEGHMHLEMMSGIFEVLDLQDKPSNYGELVVTSFTTEGTPLIRYRIGDLVELETEKQDCYLRYPIVKKIHGRFTDCLFSRETGRVCQGNIANSLKHVNGVQRFQIIQNNLDSIAVNVVKTKEYQKETDEKMLTKELRIRLGKKIKIEYRYVDEIPNERSGKFRLVKNFCKESI</sequence>
<dbReference type="Proteomes" id="UP000240621">
    <property type="component" value="Unassembled WGS sequence"/>
</dbReference>
<dbReference type="EMBL" id="PYGC01000004">
    <property type="protein sequence ID" value="PSK83128.1"/>
    <property type="molecule type" value="Genomic_DNA"/>
</dbReference>
<comment type="caution">
    <text evidence="2">The sequence shown here is derived from an EMBL/GenBank/DDBJ whole genome shotgun (WGS) entry which is preliminary data.</text>
</comment>
<dbReference type="PANTHER" id="PTHR36932">
    <property type="entry name" value="CAPSULAR POLYSACCHARIDE BIOSYNTHESIS PROTEIN"/>
    <property type="match status" value="1"/>
</dbReference>
<dbReference type="EMBL" id="BLAU01000001">
    <property type="protein sequence ID" value="GET21989.1"/>
    <property type="molecule type" value="Genomic_DNA"/>
</dbReference>
<protein>
    <submittedName>
        <fullName evidence="1">Adenylyltransferase</fullName>
    </submittedName>
    <submittedName>
        <fullName evidence="2">Phenylacetate-CoA ligase</fullName>
    </submittedName>
</protein>
<dbReference type="Gene3D" id="3.40.50.12780">
    <property type="entry name" value="N-terminal domain of ligase-like"/>
    <property type="match status" value="1"/>
</dbReference>
<dbReference type="RefSeq" id="WP_106541932.1">
    <property type="nucleotide sequence ID" value="NZ_BLAU01000001.1"/>
</dbReference>
<accession>A0A2P8CDQ9</accession>
<gene>
    <name evidence="2" type="ORF">CLV93_10458</name>
    <name evidence="1" type="ORF">JCM18694_22350</name>
</gene>
<evidence type="ECO:0000313" key="4">
    <source>
        <dbReference type="Proteomes" id="UP000396862"/>
    </source>
</evidence>
<name>A0A2P8CDQ9_9BACT</name>
<dbReference type="PANTHER" id="PTHR36932:SF1">
    <property type="entry name" value="CAPSULAR POLYSACCHARIDE BIOSYNTHESIS PROTEIN"/>
    <property type="match status" value="1"/>
</dbReference>
<evidence type="ECO:0000313" key="1">
    <source>
        <dbReference type="EMBL" id="GET21989.1"/>
    </source>
</evidence>
<keyword evidence="1" id="KW-0548">Nucleotidyltransferase</keyword>
<dbReference type="AlphaFoldDB" id="A0A2P8CDQ9"/>